<dbReference type="Proteomes" id="UP000645828">
    <property type="component" value="Unassembled WGS sequence"/>
</dbReference>
<comment type="caution">
    <text evidence="2">The sequence shown here is derived from an EMBL/GenBank/DDBJ whole genome shotgun (WGS) entry which is preliminary data.</text>
</comment>
<reference evidence="2" key="1">
    <citation type="submission" date="2020-12" db="EMBL/GenBank/DDBJ databases">
        <authorList>
            <consortium name="Molecular Ecology Group"/>
        </authorList>
    </citation>
    <scope>NUCLEOTIDE SEQUENCE</scope>
    <source>
        <strain evidence="2">TBG_1078</strain>
    </source>
</reference>
<name>A0A811XVN7_NYCPR</name>
<accession>A0A811XVN7</accession>
<evidence type="ECO:0000313" key="3">
    <source>
        <dbReference type="Proteomes" id="UP000645828"/>
    </source>
</evidence>
<organism evidence="2 3">
    <name type="scientific">Nyctereutes procyonoides</name>
    <name type="common">Raccoon dog</name>
    <name type="synonym">Canis procyonoides</name>
    <dbReference type="NCBI Taxonomy" id="34880"/>
    <lineage>
        <taxon>Eukaryota</taxon>
        <taxon>Metazoa</taxon>
        <taxon>Chordata</taxon>
        <taxon>Craniata</taxon>
        <taxon>Vertebrata</taxon>
        <taxon>Euteleostomi</taxon>
        <taxon>Mammalia</taxon>
        <taxon>Eutheria</taxon>
        <taxon>Laurasiatheria</taxon>
        <taxon>Carnivora</taxon>
        <taxon>Caniformia</taxon>
        <taxon>Canidae</taxon>
        <taxon>Nyctereutes</taxon>
    </lineage>
</organism>
<sequence>MCLQPHGSPRSLLGPPVLVSVSRPGSTSGCGSVSEPISVELSVHLRLRRAAGCRAAVWPLAWGAISWALGELSRLADRTSDSRPRLSASGWRAGRAIRAVSPVSAGWGWGSPGGGEWLEGLGGLGKGVPLGLQTRAASPLGVSQRPHTHILSPRVPGSHTHHPAPTSTVPSLTPYPHPRPTHLRALRWPFRRLGPLLPGPEGLRRPWGTGAAGREGPGLIGDPGNNEGCEAGEAGGLIGPRSGLAFVWDKALLPAVRFPQPNSDVRRDAQRSERAPALRMLEEF</sequence>
<dbReference type="EMBL" id="CAJHUB010000649">
    <property type="protein sequence ID" value="CAD7667450.1"/>
    <property type="molecule type" value="Genomic_DNA"/>
</dbReference>
<evidence type="ECO:0000313" key="2">
    <source>
        <dbReference type="EMBL" id="CAD7667450.1"/>
    </source>
</evidence>
<keyword evidence="3" id="KW-1185">Reference proteome</keyword>
<protein>
    <submittedName>
        <fullName evidence="2">(raccoon dog) hypothetical protein</fullName>
    </submittedName>
</protein>
<dbReference type="AlphaFoldDB" id="A0A811XVN7"/>
<proteinExistence type="predicted"/>
<feature type="region of interest" description="Disordered" evidence="1">
    <location>
        <begin position="153"/>
        <end position="176"/>
    </location>
</feature>
<gene>
    <name evidence="2" type="ORF">NYPRO_LOCUS766</name>
</gene>
<evidence type="ECO:0000256" key="1">
    <source>
        <dbReference type="SAM" id="MobiDB-lite"/>
    </source>
</evidence>